<keyword evidence="1" id="KW-0732">Signal</keyword>
<accession>A0A840KGE5</accession>
<dbReference type="AlphaFoldDB" id="A0A840KGE5"/>
<comment type="caution">
    <text evidence="2">The sequence shown here is derived from an EMBL/GenBank/DDBJ whole genome shotgun (WGS) entry which is preliminary data.</text>
</comment>
<dbReference type="Proteomes" id="UP000592180">
    <property type="component" value="Unassembled WGS sequence"/>
</dbReference>
<proteinExistence type="predicted"/>
<feature type="chain" id="PRO_5032435986" evidence="1">
    <location>
        <begin position="23"/>
        <end position="162"/>
    </location>
</feature>
<dbReference type="RefSeq" id="WP_184189692.1">
    <property type="nucleotide sequence ID" value="NZ_JACHLE010000003.1"/>
</dbReference>
<evidence type="ECO:0000313" key="2">
    <source>
        <dbReference type="EMBL" id="MBB4807088.1"/>
    </source>
</evidence>
<reference evidence="2 3" key="1">
    <citation type="submission" date="2020-08" db="EMBL/GenBank/DDBJ databases">
        <title>Functional genomics of gut bacteria from endangered species of beetles.</title>
        <authorList>
            <person name="Carlos-Shanley C."/>
        </authorList>
    </citation>
    <scope>NUCLEOTIDE SEQUENCE [LARGE SCALE GENOMIC DNA]</scope>
    <source>
        <strain evidence="2 3">S00151</strain>
    </source>
</reference>
<gene>
    <name evidence="2" type="ORF">HNP38_002392</name>
</gene>
<dbReference type="EMBL" id="JACHLE010000003">
    <property type="protein sequence ID" value="MBB4807088.1"/>
    <property type="molecule type" value="Genomic_DNA"/>
</dbReference>
<evidence type="ECO:0000313" key="3">
    <source>
        <dbReference type="Proteomes" id="UP000592180"/>
    </source>
</evidence>
<name>A0A840KGE5_9FLAO</name>
<feature type="signal peptide" evidence="1">
    <location>
        <begin position="1"/>
        <end position="22"/>
    </location>
</feature>
<keyword evidence="3" id="KW-1185">Reference proteome</keyword>
<evidence type="ECO:0000256" key="1">
    <source>
        <dbReference type="SAM" id="SignalP"/>
    </source>
</evidence>
<sequence length="162" mass="18892">MKFKQKLTSSLLLLLTSVTAYGQYTYDEACNILRKNGFTVYEGKYNHLQQGYSFDYTRTFQPGFLYGIVAYTGSEYVKDIGLLVWSDKDKLLFQDSKKSNYETAHIYVDEIEDVRIEIRNQSATYPDRKFYCGFVIGYKDMDTLNSNTLRSDGNYSSEIRNR</sequence>
<organism evidence="2 3">
    <name type="scientific">Chryseobacterium defluvii</name>
    <dbReference type="NCBI Taxonomy" id="160396"/>
    <lineage>
        <taxon>Bacteria</taxon>
        <taxon>Pseudomonadati</taxon>
        <taxon>Bacteroidota</taxon>
        <taxon>Flavobacteriia</taxon>
        <taxon>Flavobacteriales</taxon>
        <taxon>Weeksellaceae</taxon>
        <taxon>Chryseobacterium group</taxon>
        <taxon>Chryseobacterium</taxon>
    </lineage>
</organism>
<protein>
    <submittedName>
        <fullName evidence="2">Uncharacterized protein</fullName>
    </submittedName>
</protein>